<dbReference type="EMBL" id="ACEC01000126">
    <property type="protein sequence ID" value="EEG28775.1"/>
    <property type="molecule type" value="Genomic_DNA"/>
</dbReference>
<reference evidence="1 2" key="1">
    <citation type="submission" date="2009-01" db="EMBL/GenBank/DDBJ databases">
        <authorList>
            <person name="Fulton L."/>
            <person name="Clifton S."/>
            <person name="Fulton B."/>
            <person name="Xu J."/>
            <person name="Minx P."/>
            <person name="Pepin K.H."/>
            <person name="Johnson M."/>
            <person name="Bhonagiri V."/>
            <person name="Nash W.E."/>
            <person name="Mardis E.R."/>
            <person name="Wilson R.K."/>
        </authorList>
    </citation>
    <scope>NUCLEOTIDE SEQUENCE [LARGE SCALE GENOMIC DNA]</scope>
    <source>
        <strain evidence="1 2">DSM 5476</strain>
    </source>
</reference>
<dbReference type="HOGENOM" id="CLU_3078450_0_0_9"/>
<dbReference type="Proteomes" id="UP000003340">
    <property type="component" value="Unassembled WGS sequence"/>
</dbReference>
<sequence length="52" mass="5846">MLHKPHFCPSFTQSINPIPKSPPMLKHYIKMSFTGPVSIQICIYSLKSGSNI</sequence>
<reference evidence="1 2" key="2">
    <citation type="submission" date="2009-02" db="EMBL/GenBank/DDBJ databases">
        <title>Draft genome sequence of Clostridium methylpentosum (DSM 5476).</title>
        <authorList>
            <person name="Sudarsanam P."/>
            <person name="Ley R."/>
            <person name="Guruge J."/>
            <person name="Turnbaugh P.J."/>
            <person name="Mahowald M."/>
            <person name="Liep D."/>
            <person name="Gordon J."/>
        </authorList>
    </citation>
    <scope>NUCLEOTIDE SEQUENCE [LARGE SCALE GENOMIC DNA]</scope>
    <source>
        <strain evidence="1 2">DSM 5476</strain>
    </source>
</reference>
<organism evidence="1 2">
    <name type="scientific">[Clostridium] methylpentosum DSM 5476</name>
    <dbReference type="NCBI Taxonomy" id="537013"/>
    <lineage>
        <taxon>Bacteria</taxon>
        <taxon>Bacillati</taxon>
        <taxon>Bacillota</taxon>
        <taxon>Clostridia</taxon>
        <taxon>Eubacteriales</taxon>
        <taxon>Oscillospiraceae</taxon>
        <taxon>Oscillospiraceae incertae sedis</taxon>
    </lineage>
</organism>
<accession>C0EII0</accession>
<protein>
    <submittedName>
        <fullName evidence="1">Uncharacterized protein</fullName>
    </submittedName>
</protein>
<dbReference type="AlphaFoldDB" id="C0EII0"/>
<evidence type="ECO:0000313" key="2">
    <source>
        <dbReference type="Proteomes" id="UP000003340"/>
    </source>
</evidence>
<evidence type="ECO:0000313" key="1">
    <source>
        <dbReference type="EMBL" id="EEG28775.1"/>
    </source>
</evidence>
<gene>
    <name evidence="1" type="ORF">CLOSTMETH_03674</name>
</gene>
<name>C0EII0_9FIRM</name>
<proteinExistence type="predicted"/>
<keyword evidence="2" id="KW-1185">Reference proteome</keyword>
<comment type="caution">
    <text evidence="1">The sequence shown here is derived from an EMBL/GenBank/DDBJ whole genome shotgun (WGS) entry which is preliminary data.</text>
</comment>